<organism evidence="1 2">
    <name type="scientific">Candidatus Portnoybacteria bacterium RBG_19FT_COMBO_36_7</name>
    <dbReference type="NCBI Taxonomy" id="1801992"/>
    <lineage>
        <taxon>Bacteria</taxon>
        <taxon>Candidatus Portnoyibacteriota</taxon>
    </lineage>
</organism>
<dbReference type="EMBL" id="MHMW01000018">
    <property type="protein sequence ID" value="OGZ34132.1"/>
    <property type="molecule type" value="Genomic_DNA"/>
</dbReference>
<protein>
    <submittedName>
        <fullName evidence="1">Uncharacterized protein</fullName>
    </submittedName>
</protein>
<evidence type="ECO:0000313" key="2">
    <source>
        <dbReference type="Proteomes" id="UP000179099"/>
    </source>
</evidence>
<dbReference type="STRING" id="1801992.A2Y98_02245"/>
<proteinExistence type="predicted"/>
<sequence>MKFGEKFDKFDKSYPAEFYEYDLIGKVDTEHPDYQSELKRYQDLARKSGHKFKGDNNMPVEYAIELARKFQPDKDPAHPKKEFARDIRISVGDFLGLKTDEELERLRFFTCAGREKSPADFHHGIDFFLSFIADDGKEYIVTGDVTRHPEKIKKADFLVEEDVPDPSDDDYDSKKYCDIVENYGKISFEILNNKIKEKKYWEPKI</sequence>
<accession>A0A1G2F8Q0</accession>
<reference evidence="1 2" key="1">
    <citation type="journal article" date="2016" name="Nat. Commun.">
        <title>Thousands of microbial genomes shed light on interconnected biogeochemical processes in an aquifer system.</title>
        <authorList>
            <person name="Anantharaman K."/>
            <person name="Brown C.T."/>
            <person name="Hug L.A."/>
            <person name="Sharon I."/>
            <person name="Castelle C.J."/>
            <person name="Probst A.J."/>
            <person name="Thomas B.C."/>
            <person name="Singh A."/>
            <person name="Wilkins M.J."/>
            <person name="Karaoz U."/>
            <person name="Brodie E.L."/>
            <person name="Williams K.H."/>
            <person name="Hubbard S.S."/>
            <person name="Banfield J.F."/>
        </authorList>
    </citation>
    <scope>NUCLEOTIDE SEQUENCE [LARGE SCALE GENOMIC DNA]</scope>
</reference>
<name>A0A1G2F8Q0_9BACT</name>
<dbReference type="AlphaFoldDB" id="A0A1G2F8Q0"/>
<comment type="caution">
    <text evidence="1">The sequence shown here is derived from an EMBL/GenBank/DDBJ whole genome shotgun (WGS) entry which is preliminary data.</text>
</comment>
<evidence type="ECO:0000313" key="1">
    <source>
        <dbReference type="EMBL" id="OGZ34132.1"/>
    </source>
</evidence>
<gene>
    <name evidence="1" type="ORF">A2Y98_02245</name>
</gene>
<dbReference type="Proteomes" id="UP000179099">
    <property type="component" value="Unassembled WGS sequence"/>
</dbReference>